<feature type="domain" description="Terpene synthase N-terminal" evidence="6">
    <location>
        <begin position="38"/>
        <end position="216"/>
    </location>
</feature>
<dbReference type="FunFam" id="1.10.600.10:FF:000007">
    <property type="entry name" value="Isoprene synthase, chloroplastic"/>
    <property type="match status" value="1"/>
</dbReference>
<evidence type="ECO:0000259" key="6">
    <source>
        <dbReference type="Pfam" id="PF01397"/>
    </source>
</evidence>
<dbReference type="InterPro" id="IPR008930">
    <property type="entry name" value="Terpenoid_cyclase/PrenylTrfase"/>
</dbReference>
<dbReference type="Proteomes" id="UP000249390">
    <property type="component" value="Unassembled WGS sequence"/>
</dbReference>
<dbReference type="UniPathway" id="UPA00213"/>
<dbReference type="SUPFAM" id="SSF48576">
    <property type="entry name" value="Terpenoid synthases"/>
    <property type="match status" value="1"/>
</dbReference>
<dbReference type="InterPro" id="IPR034741">
    <property type="entry name" value="Terpene_cyclase-like_1_C"/>
</dbReference>
<dbReference type="InterPro" id="IPR005630">
    <property type="entry name" value="Terpene_synthase_metal-bd"/>
</dbReference>
<dbReference type="InterPro" id="IPR001906">
    <property type="entry name" value="Terpene_synth_N"/>
</dbReference>
<dbReference type="SFLD" id="SFLDS00005">
    <property type="entry name" value="Isoprenoid_Synthase_Type_I"/>
    <property type="match status" value="1"/>
</dbReference>
<dbReference type="InterPro" id="IPR008949">
    <property type="entry name" value="Isoprenoid_synthase_dom_sf"/>
</dbReference>
<comment type="similarity">
    <text evidence="3">Belongs to the terpene synthase family.</text>
</comment>
<protein>
    <submittedName>
        <fullName evidence="8">Uncharacterized protein</fullName>
    </submittedName>
</protein>
<dbReference type="SFLD" id="SFLDG01019">
    <property type="entry name" value="Terpene_Cyclase_Like_1_C_Termi"/>
    <property type="match status" value="1"/>
</dbReference>
<dbReference type="GO" id="GO:0010333">
    <property type="term" value="F:terpene synthase activity"/>
    <property type="evidence" value="ECO:0007669"/>
    <property type="project" value="InterPro"/>
</dbReference>
<dbReference type="PANTHER" id="PTHR31225:SF221">
    <property type="entry name" value="(-)-GERMACRENE D SYNTHASE"/>
    <property type="match status" value="1"/>
</dbReference>
<sequence>MAANNNIVPPSSTLGQTPLVHDEEAIITRRSANYHPSIWGNFFLSYASQQKEDADMPELEEHQQLKETVKNMFTDTPQKLEKMINDIQRLGVSYHFEKEIEATLERMFEAYDDLNAKDVMENNDLCAVSLRFRLLRQQGYFVSSSVFEKFTESDGKFKESLIGNVEAMLSLYEASNVRVHGEKILDEALRFTTSHLQSMLPNMAPTTLRSHVTKALKLPIWRRLTRIDAVEYIQFYQLDESHDSVLLKFAKLDFNILQKQHQKELGNLTRWWKDLGAAEKLSFARDRLVECYLWTLGVFFEPHYSAAREFFLKIISLTSILDDIYDVYGTPDELQLFTDAFQRLDASVAEELPEYMKIVYDAFLEAYAKMEGRGRESYRVNYAKTEMKKLVGAYHEEAKWFHVGETPTFDEYMRVALGTGAHLMLATASLVGMPEDFITKEAFDWLSEDPLIVRASAIIGRLKDDIAGHKFEQERGHVDSAVESYMKQYGKTEEEAVRELKEKVSDAWKDISKECLIKPLFAVFPMPILTRVVNLARVIELVYDEDGDSYTHSSKLKAIITSVLVHPTL</sequence>
<keyword evidence="5" id="KW-0456">Lyase</keyword>
<keyword evidence="4" id="KW-0479">Metal-binding</keyword>
<dbReference type="FunFam" id="1.50.10.130:FF:000001">
    <property type="entry name" value="Isoprene synthase, chloroplastic"/>
    <property type="match status" value="1"/>
</dbReference>
<evidence type="ECO:0000259" key="7">
    <source>
        <dbReference type="Pfam" id="PF03936"/>
    </source>
</evidence>
<comment type="pathway">
    <text evidence="2">Secondary metabolite biosynthesis; terpenoid biosynthesis.</text>
</comment>
<name>A0A328DE95_9ASTE</name>
<reference evidence="8 9" key="1">
    <citation type="submission" date="2018-06" db="EMBL/GenBank/DDBJ databases">
        <title>The Genome of Cuscuta australis (Dodder) Provides Insight into the Evolution of Plant Parasitism.</title>
        <authorList>
            <person name="Liu H."/>
        </authorList>
    </citation>
    <scope>NUCLEOTIDE SEQUENCE [LARGE SCALE GENOMIC DNA]</scope>
    <source>
        <strain evidence="9">cv. Yunnan</strain>
        <tissue evidence="8">Vines</tissue>
    </source>
</reference>
<evidence type="ECO:0000256" key="4">
    <source>
        <dbReference type="ARBA" id="ARBA00022723"/>
    </source>
</evidence>
<dbReference type="AlphaFoldDB" id="A0A328DE95"/>
<evidence type="ECO:0000313" key="8">
    <source>
        <dbReference type="EMBL" id="RAL43756.1"/>
    </source>
</evidence>
<dbReference type="SUPFAM" id="SSF48239">
    <property type="entry name" value="Terpenoid cyclases/Protein prenyltransferases"/>
    <property type="match status" value="1"/>
</dbReference>
<dbReference type="GO" id="GO:0016102">
    <property type="term" value="P:diterpenoid biosynthetic process"/>
    <property type="evidence" value="ECO:0007669"/>
    <property type="project" value="InterPro"/>
</dbReference>
<dbReference type="InterPro" id="IPR044814">
    <property type="entry name" value="Terpene_cyclase_plant_C1"/>
</dbReference>
<evidence type="ECO:0000256" key="2">
    <source>
        <dbReference type="ARBA" id="ARBA00004721"/>
    </source>
</evidence>
<dbReference type="Gene3D" id="1.10.600.10">
    <property type="entry name" value="Farnesyl Diphosphate Synthase"/>
    <property type="match status" value="1"/>
</dbReference>
<gene>
    <name evidence="8" type="ORF">DM860_014257</name>
</gene>
<evidence type="ECO:0000256" key="1">
    <source>
        <dbReference type="ARBA" id="ARBA00001946"/>
    </source>
</evidence>
<dbReference type="CDD" id="cd00684">
    <property type="entry name" value="Terpene_cyclase_plant_C1"/>
    <property type="match status" value="1"/>
</dbReference>
<organism evidence="8 9">
    <name type="scientific">Cuscuta australis</name>
    <dbReference type="NCBI Taxonomy" id="267555"/>
    <lineage>
        <taxon>Eukaryota</taxon>
        <taxon>Viridiplantae</taxon>
        <taxon>Streptophyta</taxon>
        <taxon>Embryophyta</taxon>
        <taxon>Tracheophyta</taxon>
        <taxon>Spermatophyta</taxon>
        <taxon>Magnoliopsida</taxon>
        <taxon>eudicotyledons</taxon>
        <taxon>Gunneridae</taxon>
        <taxon>Pentapetalae</taxon>
        <taxon>asterids</taxon>
        <taxon>lamiids</taxon>
        <taxon>Solanales</taxon>
        <taxon>Convolvulaceae</taxon>
        <taxon>Cuscuteae</taxon>
        <taxon>Cuscuta</taxon>
        <taxon>Cuscuta subgen. Grammica</taxon>
        <taxon>Cuscuta sect. Cleistogrammica</taxon>
    </lineage>
</organism>
<dbReference type="EMBL" id="NQVE01000152">
    <property type="protein sequence ID" value="RAL43756.1"/>
    <property type="molecule type" value="Genomic_DNA"/>
</dbReference>
<feature type="domain" description="Terpene synthase metal-binding" evidence="7">
    <location>
        <begin position="273"/>
        <end position="510"/>
    </location>
</feature>
<dbReference type="InterPro" id="IPR036965">
    <property type="entry name" value="Terpene_synth_N_sf"/>
</dbReference>
<accession>A0A328DE95</accession>
<comment type="caution">
    <text evidence="8">The sequence shown here is derived from an EMBL/GenBank/DDBJ whole genome shotgun (WGS) entry which is preliminary data.</text>
</comment>
<evidence type="ECO:0000256" key="5">
    <source>
        <dbReference type="ARBA" id="ARBA00023239"/>
    </source>
</evidence>
<comment type="cofactor">
    <cofactor evidence="1">
        <name>Mg(2+)</name>
        <dbReference type="ChEBI" id="CHEBI:18420"/>
    </cofactor>
</comment>
<dbReference type="Pfam" id="PF01397">
    <property type="entry name" value="Terpene_synth"/>
    <property type="match status" value="1"/>
</dbReference>
<keyword evidence="9" id="KW-1185">Reference proteome</keyword>
<proteinExistence type="inferred from homology"/>
<dbReference type="InterPro" id="IPR050148">
    <property type="entry name" value="Terpene_synthase-like"/>
</dbReference>
<evidence type="ECO:0000256" key="3">
    <source>
        <dbReference type="ARBA" id="ARBA00006333"/>
    </source>
</evidence>
<dbReference type="GO" id="GO:0000287">
    <property type="term" value="F:magnesium ion binding"/>
    <property type="evidence" value="ECO:0007669"/>
    <property type="project" value="InterPro"/>
</dbReference>
<dbReference type="Gene3D" id="1.50.10.130">
    <property type="entry name" value="Terpene synthase, N-terminal domain"/>
    <property type="match status" value="1"/>
</dbReference>
<dbReference type="Pfam" id="PF03936">
    <property type="entry name" value="Terpene_synth_C"/>
    <property type="match status" value="1"/>
</dbReference>
<evidence type="ECO:0000313" key="9">
    <source>
        <dbReference type="Proteomes" id="UP000249390"/>
    </source>
</evidence>
<dbReference type="PANTHER" id="PTHR31225">
    <property type="entry name" value="OS04G0344100 PROTEIN-RELATED"/>
    <property type="match status" value="1"/>
</dbReference>